<dbReference type="AlphaFoldDB" id="X1P6T3"/>
<reference evidence="1" key="1">
    <citation type="journal article" date="2014" name="Front. Microbiol.">
        <title>High frequency of phylogenetically diverse reductive dehalogenase-homologous genes in deep subseafloor sedimentary metagenomes.</title>
        <authorList>
            <person name="Kawai M."/>
            <person name="Futagami T."/>
            <person name="Toyoda A."/>
            <person name="Takaki Y."/>
            <person name="Nishi S."/>
            <person name="Hori S."/>
            <person name="Arai W."/>
            <person name="Tsubouchi T."/>
            <person name="Morono Y."/>
            <person name="Uchiyama I."/>
            <person name="Ito T."/>
            <person name="Fujiyama A."/>
            <person name="Inagaki F."/>
            <person name="Takami H."/>
        </authorList>
    </citation>
    <scope>NUCLEOTIDE SEQUENCE</scope>
    <source>
        <strain evidence="1">Expedition CK06-06</strain>
    </source>
</reference>
<evidence type="ECO:0000313" key="1">
    <source>
        <dbReference type="EMBL" id="GAI51548.1"/>
    </source>
</evidence>
<sequence length="74" mass="7885">MSVVNPGELARAIITGTYTGNGNMDRQITTGFKCSLVIHMDLVSKKLSAIIPNAALMAAAVMEDIANRIILHDS</sequence>
<feature type="non-terminal residue" evidence="1">
    <location>
        <position position="74"/>
    </location>
</feature>
<gene>
    <name evidence="1" type="ORF">S06H3_61311</name>
</gene>
<organism evidence="1">
    <name type="scientific">marine sediment metagenome</name>
    <dbReference type="NCBI Taxonomy" id="412755"/>
    <lineage>
        <taxon>unclassified sequences</taxon>
        <taxon>metagenomes</taxon>
        <taxon>ecological metagenomes</taxon>
    </lineage>
</organism>
<name>X1P6T3_9ZZZZ</name>
<dbReference type="EMBL" id="BARV01040182">
    <property type="protein sequence ID" value="GAI51548.1"/>
    <property type="molecule type" value="Genomic_DNA"/>
</dbReference>
<protein>
    <submittedName>
        <fullName evidence="1">Uncharacterized protein</fullName>
    </submittedName>
</protein>
<proteinExistence type="predicted"/>
<accession>X1P6T3</accession>
<comment type="caution">
    <text evidence="1">The sequence shown here is derived from an EMBL/GenBank/DDBJ whole genome shotgun (WGS) entry which is preliminary data.</text>
</comment>